<evidence type="ECO:0000256" key="2">
    <source>
        <dbReference type="ARBA" id="ARBA00022553"/>
    </source>
</evidence>
<dbReference type="InterPro" id="IPR020843">
    <property type="entry name" value="ER"/>
</dbReference>
<evidence type="ECO:0000259" key="7">
    <source>
        <dbReference type="PROSITE" id="PS50075"/>
    </source>
</evidence>
<dbReference type="InterPro" id="IPR036291">
    <property type="entry name" value="NAD(P)-bd_dom_sf"/>
</dbReference>
<dbReference type="PANTHER" id="PTHR43775">
    <property type="entry name" value="FATTY ACID SYNTHASE"/>
    <property type="match status" value="1"/>
</dbReference>
<dbReference type="Pfam" id="PF00698">
    <property type="entry name" value="Acyl_transf_1"/>
    <property type="match status" value="1"/>
</dbReference>
<evidence type="ECO:0000256" key="5">
    <source>
        <dbReference type="PROSITE-ProRule" id="PRU01363"/>
    </source>
</evidence>
<dbReference type="InterPro" id="IPR049900">
    <property type="entry name" value="PKS_mFAS_DH"/>
</dbReference>
<dbReference type="SUPFAM" id="SSF47336">
    <property type="entry name" value="ACP-like"/>
    <property type="match status" value="1"/>
</dbReference>
<keyword evidence="4" id="KW-0012">Acyltransferase</keyword>
<name>A0ABX2FKW9_9PSEU</name>
<evidence type="ECO:0000259" key="8">
    <source>
        <dbReference type="PROSITE" id="PS52004"/>
    </source>
</evidence>
<dbReference type="InterPro" id="IPR006162">
    <property type="entry name" value="Ppantetheine_attach_site"/>
</dbReference>
<feature type="domain" description="Carrier" evidence="7">
    <location>
        <begin position="1750"/>
        <end position="1825"/>
    </location>
</feature>
<dbReference type="Gene3D" id="3.40.366.10">
    <property type="entry name" value="Malonyl-Coenzyme A Acyl Carrier Protein, domain 2"/>
    <property type="match status" value="1"/>
</dbReference>
<keyword evidence="1" id="KW-0596">Phosphopantetheine</keyword>
<dbReference type="InterPro" id="IPR020806">
    <property type="entry name" value="PKS_PP-bd"/>
</dbReference>
<dbReference type="Pfam" id="PF22953">
    <property type="entry name" value="SpnB_Rossmann"/>
    <property type="match status" value="1"/>
</dbReference>
<comment type="caution">
    <text evidence="10">The sequence shown here is derived from an EMBL/GenBank/DDBJ whole genome shotgun (WGS) entry which is preliminary data.</text>
</comment>
<dbReference type="PROSITE" id="PS50075">
    <property type="entry name" value="CARRIER"/>
    <property type="match status" value="1"/>
</dbReference>
<dbReference type="InterPro" id="IPR014031">
    <property type="entry name" value="Ketoacyl_synth_C"/>
</dbReference>
<dbReference type="SUPFAM" id="SSF53901">
    <property type="entry name" value="Thiolase-like"/>
    <property type="match status" value="1"/>
</dbReference>
<feature type="domain" description="Ketosynthase family 3 (KS3)" evidence="8">
    <location>
        <begin position="1"/>
        <end position="183"/>
    </location>
</feature>
<dbReference type="InterPro" id="IPR013154">
    <property type="entry name" value="ADH-like_N"/>
</dbReference>
<dbReference type="SMART" id="SM01294">
    <property type="entry name" value="PKS_PP_betabranch"/>
    <property type="match status" value="1"/>
</dbReference>
<dbReference type="Gene3D" id="3.30.70.3290">
    <property type="match status" value="1"/>
</dbReference>
<dbReference type="InterPro" id="IPR011032">
    <property type="entry name" value="GroES-like_sf"/>
</dbReference>
<dbReference type="PROSITE" id="PS00012">
    <property type="entry name" value="PHOSPHOPANTETHEINE"/>
    <property type="match status" value="1"/>
</dbReference>
<feature type="domain" description="PKS/mFAS DH" evidence="9">
    <location>
        <begin position="653"/>
        <end position="938"/>
    </location>
</feature>
<dbReference type="SMART" id="SM00826">
    <property type="entry name" value="PKS_DH"/>
    <property type="match status" value="1"/>
</dbReference>
<evidence type="ECO:0000256" key="6">
    <source>
        <dbReference type="SAM" id="MobiDB-lite"/>
    </source>
</evidence>
<evidence type="ECO:0000313" key="11">
    <source>
        <dbReference type="Proteomes" id="UP000763557"/>
    </source>
</evidence>
<dbReference type="InterPro" id="IPR032821">
    <property type="entry name" value="PKS_assoc"/>
</dbReference>
<dbReference type="Pfam" id="PF08659">
    <property type="entry name" value="KR"/>
    <property type="match status" value="1"/>
</dbReference>
<dbReference type="SMART" id="SM00823">
    <property type="entry name" value="PKS_PP"/>
    <property type="match status" value="1"/>
</dbReference>
<dbReference type="Gene3D" id="3.40.50.720">
    <property type="entry name" value="NAD(P)-binding Rossmann-like Domain"/>
    <property type="match status" value="1"/>
</dbReference>
<dbReference type="Gene3D" id="3.40.47.10">
    <property type="match status" value="1"/>
</dbReference>
<reference evidence="10 11" key="1">
    <citation type="submission" date="2020-01" db="EMBL/GenBank/DDBJ databases">
        <title>Kibdelosporangium persica a novel Actinomycetes from a hot desert in Iran.</title>
        <authorList>
            <person name="Safaei N."/>
            <person name="Zaburannyi N."/>
            <person name="Mueller R."/>
            <person name="Wink J."/>
        </authorList>
    </citation>
    <scope>NUCLEOTIDE SEQUENCE [LARGE SCALE GENOMIC DNA]</scope>
    <source>
        <strain evidence="10 11">4NS15</strain>
    </source>
</reference>
<evidence type="ECO:0000256" key="4">
    <source>
        <dbReference type="ARBA" id="ARBA00023315"/>
    </source>
</evidence>
<dbReference type="InterPro" id="IPR036736">
    <property type="entry name" value="ACP-like_sf"/>
</dbReference>
<dbReference type="EMBL" id="JAAATY010000071">
    <property type="protein sequence ID" value="NRN71450.1"/>
    <property type="molecule type" value="Genomic_DNA"/>
</dbReference>
<dbReference type="Proteomes" id="UP000763557">
    <property type="component" value="Unassembled WGS sequence"/>
</dbReference>
<dbReference type="SUPFAM" id="SSF52151">
    <property type="entry name" value="FabD/lysophospholipase-like"/>
    <property type="match status" value="1"/>
</dbReference>
<proteinExistence type="predicted"/>
<dbReference type="Pfam" id="PF08240">
    <property type="entry name" value="ADH_N"/>
    <property type="match status" value="1"/>
</dbReference>
<dbReference type="InterPro" id="IPR057326">
    <property type="entry name" value="KR_dom"/>
</dbReference>
<dbReference type="InterPro" id="IPR055123">
    <property type="entry name" value="SpnB-like_Rossmann"/>
</dbReference>
<dbReference type="Pfam" id="PF21089">
    <property type="entry name" value="PKS_DH_N"/>
    <property type="match status" value="1"/>
</dbReference>
<feature type="active site" description="Proton donor; for dehydratase activity" evidence="5">
    <location>
        <position position="857"/>
    </location>
</feature>
<dbReference type="Gene3D" id="3.40.50.11460">
    <property type="match status" value="1"/>
</dbReference>
<dbReference type="CDD" id="cd08956">
    <property type="entry name" value="KR_3_FAS_SDR_x"/>
    <property type="match status" value="1"/>
</dbReference>
<evidence type="ECO:0000256" key="3">
    <source>
        <dbReference type="ARBA" id="ARBA00022679"/>
    </source>
</evidence>
<dbReference type="InterPro" id="IPR049551">
    <property type="entry name" value="PKS_DH_C"/>
</dbReference>
<evidence type="ECO:0000259" key="9">
    <source>
        <dbReference type="PROSITE" id="PS52019"/>
    </source>
</evidence>
<dbReference type="SMART" id="SM00827">
    <property type="entry name" value="PKS_AT"/>
    <property type="match status" value="1"/>
</dbReference>
<organism evidence="10 11">
    <name type="scientific">Kibdelosporangium persicum</name>
    <dbReference type="NCBI Taxonomy" id="2698649"/>
    <lineage>
        <taxon>Bacteria</taxon>
        <taxon>Bacillati</taxon>
        <taxon>Actinomycetota</taxon>
        <taxon>Actinomycetes</taxon>
        <taxon>Pseudonocardiales</taxon>
        <taxon>Pseudonocardiaceae</taxon>
        <taxon>Kibdelosporangium</taxon>
    </lineage>
</organism>
<dbReference type="CDD" id="cd00833">
    <property type="entry name" value="PKS"/>
    <property type="match status" value="1"/>
</dbReference>
<dbReference type="PANTHER" id="PTHR43775:SF51">
    <property type="entry name" value="INACTIVE PHENOLPHTHIOCEROL SYNTHESIS POLYKETIDE SYNTHASE TYPE I PKS1-RELATED"/>
    <property type="match status" value="1"/>
</dbReference>
<dbReference type="SUPFAM" id="SSF55048">
    <property type="entry name" value="Probable ACP-binding domain of malonyl-CoA ACP transacylase"/>
    <property type="match status" value="1"/>
</dbReference>
<dbReference type="Pfam" id="PF14765">
    <property type="entry name" value="PS-DH"/>
    <property type="match status" value="1"/>
</dbReference>
<dbReference type="InterPro" id="IPR050091">
    <property type="entry name" value="PKS_NRPS_Biosynth_Enz"/>
</dbReference>
<dbReference type="CDD" id="cd05195">
    <property type="entry name" value="enoyl_red"/>
    <property type="match status" value="1"/>
</dbReference>
<dbReference type="InterPro" id="IPR049552">
    <property type="entry name" value="PKS_DH_N"/>
</dbReference>
<feature type="active site" description="Proton acceptor; for dehydratase activity" evidence="5">
    <location>
        <position position="685"/>
    </location>
</feature>
<dbReference type="SMART" id="SM00825">
    <property type="entry name" value="PKS_KS"/>
    <property type="match status" value="1"/>
</dbReference>
<dbReference type="InterPro" id="IPR020807">
    <property type="entry name" value="PKS_DH"/>
</dbReference>
<feature type="region of interest" description="N-terminal hotdog fold" evidence="5">
    <location>
        <begin position="653"/>
        <end position="778"/>
    </location>
</feature>
<dbReference type="InterPro" id="IPR020841">
    <property type="entry name" value="PKS_Beta-ketoAc_synthase_dom"/>
</dbReference>
<dbReference type="Gene3D" id="3.10.129.110">
    <property type="entry name" value="Polyketide synthase dehydratase"/>
    <property type="match status" value="1"/>
</dbReference>
<dbReference type="InterPro" id="IPR016035">
    <property type="entry name" value="Acyl_Trfase/lysoPLipase"/>
</dbReference>
<dbReference type="Pfam" id="PF16197">
    <property type="entry name" value="KAsynt_C_assoc"/>
    <property type="match status" value="1"/>
</dbReference>
<dbReference type="Gene3D" id="1.10.1200.10">
    <property type="entry name" value="ACP-like"/>
    <property type="match status" value="1"/>
</dbReference>
<dbReference type="Pfam" id="PF02801">
    <property type="entry name" value="Ketoacyl-synt_C"/>
    <property type="match status" value="1"/>
</dbReference>
<keyword evidence="3" id="KW-0808">Transferase</keyword>
<dbReference type="InterPro" id="IPR002364">
    <property type="entry name" value="Quin_OxRdtase/zeta-crystal_CS"/>
</dbReference>
<evidence type="ECO:0000313" key="10">
    <source>
        <dbReference type="EMBL" id="NRN71450.1"/>
    </source>
</evidence>
<dbReference type="Gene3D" id="3.90.180.10">
    <property type="entry name" value="Medium-chain alcohol dehydrogenases, catalytic domain"/>
    <property type="match status" value="1"/>
</dbReference>
<dbReference type="Pfam" id="PF00550">
    <property type="entry name" value="PP-binding"/>
    <property type="match status" value="1"/>
</dbReference>
<dbReference type="InterPro" id="IPR042104">
    <property type="entry name" value="PKS_dehydratase_sf"/>
</dbReference>
<dbReference type="PROSITE" id="PS52004">
    <property type="entry name" value="KS3_2"/>
    <property type="match status" value="1"/>
</dbReference>
<dbReference type="SUPFAM" id="SSF51735">
    <property type="entry name" value="NAD(P)-binding Rossmann-fold domains"/>
    <property type="match status" value="3"/>
</dbReference>
<dbReference type="SMART" id="SM00822">
    <property type="entry name" value="PKS_KR"/>
    <property type="match status" value="1"/>
</dbReference>
<evidence type="ECO:0000256" key="1">
    <source>
        <dbReference type="ARBA" id="ARBA00022450"/>
    </source>
</evidence>
<gene>
    <name evidence="10" type="ORF">GC106_87300</name>
</gene>
<feature type="compositionally biased region" description="Acidic residues" evidence="6">
    <location>
        <begin position="1053"/>
        <end position="1071"/>
    </location>
</feature>
<dbReference type="PROSITE" id="PS01162">
    <property type="entry name" value="QOR_ZETA_CRYSTAL"/>
    <property type="match status" value="1"/>
</dbReference>
<dbReference type="Pfam" id="PF13602">
    <property type="entry name" value="ADH_zinc_N_2"/>
    <property type="match status" value="1"/>
</dbReference>
<keyword evidence="11" id="KW-1185">Reference proteome</keyword>
<dbReference type="InterPro" id="IPR013968">
    <property type="entry name" value="PKS_KR"/>
</dbReference>
<dbReference type="InterPro" id="IPR014043">
    <property type="entry name" value="Acyl_transferase_dom"/>
</dbReference>
<dbReference type="InterPro" id="IPR016039">
    <property type="entry name" value="Thiolase-like"/>
</dbReference>
<feature type="region of interest" description="Disordered" evidence="6">
    <location>
        <begin position="1045"/>
        <end position="1071"/>
    </location>
</feature>
<dbReference type="InterPro" id="IPR001227">
    <property type="entry name" value="Ac_transferase_dom_sf"/>
</dbReference>
<dbReference type="PROSITE" id="PS52019">
    <property type="entry name" value="PKS_MFAS_DH"/>
    <property type="match status" value="1"/>
</dbReference>
<accession>A0ABX2FKW9</accession>
<dbReference type="SMART" id="SM00829">
    <property type="entry name" value="PKS_ER"/>
    <property type="match status" value="1"/>
</dbReference>
<protein>
    <submittedName>
        <fullName evidence="10">Polyketide synthase subunit</fullName>
    </submittedName>
</protein>
<dbReference type="InterPro" id="IPR016036">
    <property type="entry name" value="Malonyl_transacylase_ACP-bd"/>
</dbReference>
<sequence length="1910" mass="199667">MLLVERLSDARRNGHRVLAVVRGSAVNSDGASNGLTAPSGRAQRRVIGQALAVAGLEASDVDVVEAHGTGTRLGDPIEARALLATYGQGRERPLWLGSVKSNIGHTQSASGVAGVIKMVLAMRHGVVPRTLHVDEPSPHVDWSAGSVRLLTEAKEWPRTGRPRRAGVSSFGISGTNAHVIVEQAPPEPAGPPARPAMAAPVLPWILSARTEPALAAQASRLRTHIEANPALRPAEVGSTLSGRPALEHRAVVIAADRDGWVHGLDELAEGRTVAGVIRGSVADHKLAFLFSGQGSQRLGMGRELYGASPVYAAALDAVCAELDPHLDRPLLDVLFAEPETQTARLLDDTAFAQAGLFAVEVALFRLVSHHGLRPAFVAGHSVGELAAAHVAGVLPLADACALVAARGRLMRALPPGGVMVSVRASEAAVAPLLPERTGIAAVNGPSSVVVSGAADAVAVLVAAAGAEGYKTKRLKVSHAFHSPLVEPVLDEFRRVAEQLTYAPAGIPVVSTVTGLPVTDARLGSADHWVRHVRDTVRFADAMTSLQAKGVTAFLELGPDGVLTGLGHECLDSDGKTAPVLVPALRASRPDVESFTTALATLHVHGVPVAWDSFFTGTPGIDLPTYAFQHRRYWQTAAPRVTDASDLGLAPTGHALLRAVVPSADGTGTVLTGSLSLRSHPWLRDHAVSGRVLVPGTAMLEMASRAADQAGAVRIADLTLESPLVVPDHGGVHIQVVVADADASGRMPMSISARPANASAEEKWTRHATGVLTTERQEARKLGWAGADGGPWPPPGAAAVSAGRLYDKLAEAGFRYGPAFRGVTGVWSLAGDLFAEVRLPDEARTGDDGFVLHPALLDAALHPIGLGLLRVPGGDVVPAGPPFSWSGVSVQANGATTLRVRLTASGTDTVAVVAADASGEPVISIDALVSRPITTQRSLRDDVGDSLFRVEWSPVEAVGGAKTGNWAVLGDSEAGRAYPDLGSLIAAIDGGAAVPDVVVACSWPAGHGAVPAEAHAAVTTTLTLLRSWLAEDRFSATRLLVLTNGAVRTGPDDAGPDDAGPDDAGPDDTGQDDGVLDLARAPVWGLVRSAQTENPGRILLVDTDRHEESSALLPWVAEGHEPEVALRHGRVLVPRLVKSEPGTALVPPSAVTAWRVDTTGAGTVDNLTLRACPEVSGPLGPGEVRIAVRAAGVNFRDVLIALDMYPKPAGIGSEGAGIVLEVGSAVHDITPGDKVMGMFGGALGPFAVADHRTIVRMPQGWSFTRAASVPVVFLTAYYALVDLAGLRPGESVLVHAAAGGVGTAAVQLARHLGAEVFGTASPAKQRALDLDDRHVASSRTLRFEDHFMAATNGRGVDVVLDSLAGEYVDASLRLLPEGGRFLEMGKTDIRDPEQVAADHPGVRYKSFDLTDAGPRRIGEMLAELVTLFERGDLQPPPVTTWDVRQAPAAFRALSQARLVGKAVLTIPPVVDPAGTVLITGATGVLGGLVARHLVTEHGVRNLLLAGRRGADGPHAVRLQAELLGLGANVTLAACDVADRDALAGLIRSVPEQNPLVGVVHAAGVLDDGIVQSLTPDRVATVLKPKIDAGWHLHELTQHLDLDLFVLFSSAAATLGSAGQAGYAAGNAFLDALAWHRRHQGMAATSLAWGLWEERSAMTGNLGKRDLRRVTRAGLAPMSTDHALALFDAAVTTGEPALLPMRLDMAALRDGAVPALLTGIVRPRRKQAAREETDASSFTRQLATLPGAEQHEAILGLVRTHAAAVLGHISVDELEDDRAFREVGFDSLTSVELRNRLQAAVSRTIPATLVFDHPTPDAVAGYLRGLLVPGEADTRRQVLRDIDAIEAALASLAPSGEMDATIAARLRELSRRWTAEAGARDDGPIEGRLETATAGELLEFIDAEFGDLARDR</sequence>
<feature type="region of interest" description="C-terminal hotdog fold" evidence="5">
    <location>
        <begin position="796"/>
        <end position="938"/>
    </location>
</feature>
<keyword evidence="2" id="KW-0597">Phosphoprotein</keyword>
<dbReference type="SUPFAM" id="SSF50129">
    <property type="entry name" value="GroES-like"/>
    <property type="match status" value="1"/>
</dbReference>
<dbReference type="InterPro" id="IPR009081">
    <property type="entry name" value="PP-bd_ACP"/>
</dbReference>